<comment type="cofactor">
    <cofactor evidence="11">
        <name>Mg(2+)</name>
        <dbReference type="ChEBI" id="CHEBI:18420"/>
    </cofactor>
    <text evidence="11">Mg(2+) is required for catalysis and for stabilizing the dimer.</text>
</comment>
<keyword evidence="5 9" id="KW-0964">Secreted</keyword>
<dbReference type="Pfam" id="PF03952">
    <property type="entry name" value="Enolase_N"/>
    <property type="match status" value="1"/>
</dbReference>
<dbReference type="SFLD" id="SFLDS00001">
    <property type="entry name" value="Enolase"/>
    <property type="match status" value="1"/>
</dbReference>
<dbReference type="SUPFAM" id="SSF51604">
    <property type="entry name" value="Enolase C-terminal domain-like"/>
    <property type="match status" value="1"/>
</dbReference>
<dbReference type="GO" id="GO:0009986">
    <property type="term" value="C:cell surface"/>
    <property type="evidence" value="ECO:0007669"/>
    <property type="project" value="UniProtKB-SubCell"/>
</dbReference>
<feature type="binding site" evidence="9">
    <location>
        <position position="418"/>
    </location>
    <ligand>
        <name>(2R)-2-phosphoglycerate</name>
        <dbReference type="ChEBI" id="CHEBI:58289"/>
    </ligand>
</feature>
<evidence type="ECO:0000313" key="14">
    <source>
        <dbReference type="EMBL" id="KKP70166.1"/>
    </source>
</evidence>
<feature type="binding site" evidence="9">
    <location>
        <position position="396"/>
    </location>
    <ligand>
        <name>(2R)-2-phosphoglycerate</name>
        <dbReference type="ChEBI" id="CHEBI:58289"/>
    </ligand>
</feature>
<evidence type="ECO:0000256" key="1">
    <source>
        <dbReference type="ARBA" id="ARBA00005031"/>
    </source>
</evidence>
<comment type="caution">
    <text evidence="14">The sequence shown here is derived from an EMBL/GenBank/DDBJ whole genome shotgun (WGS) entry which is preliminary data.</text>
</comment>
<evidence type="ECO:0000256" key="4">
    <source>
        <dbReference type="ARBA" id="ARBA00017068"/>
    </source>
</evidence>
<feature type="domain" description="Enolase N-terminal" evidence="13">
    <location>
        <begin position="4"/>
        <end position="134"/>
    </location>
</feature>
<dbReference type="SUPFAM" id="SSF54826">
    <property type="entry name" value="Enolase N-terminal domain-like"/>
    <property type="match status" value="1"/>
</dbReference>
<comment type="cofactor">
    <cofactor evidence="9">
        <name>Mg(2+)</name>
        <dbReference type="ChEBI" id="CHEBI:18420"/>
    </cofactor>
    <text evidence="9">Binds a second Mg(2+) ion via substrate during catalysis.</text>
</comment>
<dbReference type="GO" id="GO:0000287">
    <property type="term" value="F:magnesium ion binding"/>
    <property type="evidence" value="ECO:0007669"/>
    <property type="project" value="UniProtKB-UniRule"/>
</dbReference>
<dbReference type="InterPro" id="IPR029017">
    <property type="entry name" value="Enolase-like_N"/>
</dbReference>
<keyword evidence="9" id="KW-0963">Cytoplasm</keyword>
<dbReference type="UniPathway" id="UPA00109">
    <property type="reaction ID" value="UER00187"/>
</dbReference>
<feature type="binding site" evidence="9 11">
    <location>
        <position position="315"/>
    </location>
    <ligand>
        <name>Mg(2+)</name>
        <dbReference type="ChEBI" id="CHEBI:18420"/>
    </ligand>
</feature>
<dbReference type="SMART" id="SM01192">
    <property type="entry name" value="Enolase_C"/>
    <property type="match status" value="1"/>
</dbReference>
<gene>
    <name evidence="9" type="primary">eno</name>
    <name evidence="14" type="ORF">UR67_C0001G0075</name>
</gene>
<dbReference type="InterPro" id="IPR020810">
    <property type="entry name" value="Enolase_C"/>
</dbReference>
<comment type="subcellular location">
    <subcellularLocation>
        <location evidence="9">Cytoplasm</location>
    </subcellularLocation>
    <subcellularLocation>
        <location evidence="9">Secreted</location>
    </subcellularLocation>
    <subcellularLocation>
        <location evidence="9">Cell surface</location>
    </subcellularLocation>
    <text evidence="9">Fractions of enolase are present in both the cytoplasm and on the cell surface.</text>
</comment>
<evidence type="ECO:0000256" key="8">
    <source>
        <dbReference type="ARBA" id="ARBA00023239"/>
    </source>
</evidence>
<dbReference type="SMART" id="SM01193">
    <property type="entry name" value="Enolase_N"/>
    <property type="match status" value="1"/>
</dbReference>
<dbReference type="PRINTS" id="PR00148">
    <property type="entry name" value="ENOLASE"/>
</dbReference>
<dbReference type="EMBL" id="LBQB01000001">
    <property type="protein sequence ID" value="KKP70166.1"/>
    <property type="molecule type" value="Genomic_DNA"/>
</dbReference>
<dbReference type="HAMAP" id="MF_00318">
    <property type="entry name" value="Enolase"/>
    <property type="match status" value="1"/>
</dbReference>
<comment type="catalytic activity">
    <reaction evidence="9">
        <text>(2R)-2-phosphoglycerate = phosphoenolpyruvate + H2O</text>
        <dbReference type="Rhea" id="RHEA:10164"/>
        <dbReference type="ChEBI" id="CHEBI:15377"/>
        <dbReference type="ChEBI" id="CHEBI:58289"/>
        <dbReference type="ChEBI" id="CHEBI:58702"/>
        <dbReference type="EC" id="4.2.1.11"/>
    </reaction>
</comment>
<dbReference type="EC" id="4.2.1.11" evidence="3 9"/>
<dbReference type="InterPro" id="IPR000941">
    <property type="entry name" value="Enolase"/>
</dbReference>
<evidence type="ECO:0000259" key="13">
    <source>
        <dbReference type="SMART" id="SM01193"/>
    </source>
</evidence>
<dbReference type="PATRIC" id="fig|1618350.3.peg.81"/>
<feature type="binding site" evidence="9">
    <location>
        <position position="397"/>
    </location>
    <ligand>
        <name>(2R)-2-phosphoglycerate</name>
        <dbReference type="ChEBI" id="CHEBI:58289"/>
    </ligand>
</feature>
<dbReference type="Pfam" id="PF00113">
    <property type="entry name" value="Enolase_C"/>
    <property type="match status" value="1"/>
</dbReference>
<name>A0A0G0C273_UNCC3</name>
<dbReference type="GO" id="GO:0005576">
    <property type="term" value="C:extracellular region"/>
    <property type="evidence" value="ECO:0007669"/>
    <property type="project" value="UniProtKB-SubCell"/>
</dbReference>
<keyword evidence="7 9" id="KW-0324">Glycolysis</keyword>
<dbReference type="STRING" id="1618350.UR67_C0001G0075"/>
<comment type="function">
    <text evidence="9">Catalyzes the reversible conversion of 2-phosphoglycerate (2-PG) into phosphoenolpyruvate (PEP). It is essential for the degradation of carbohydrates via glycolysis.</text>
</comment>
<evidence type="ECO:0000256" key="11">
    <source>
        <dbReference type="PIRSR" id="PIRSR001400-3"/>
    </source>
</evidence>
<sequence length="447" mass="50807">MLYIQEVKGREILESRGLPTIEVEVTLSNGVKVYSSSASGTSYGIEDNVEIRDKDMSRYHGYGVTRAVTNVNKTIAPRLYKKDPQDQFDIDELLADLDGTPNKAHLGSNTILSTSMAVAKAGAASRNQSLFEYLHYLYEKQYNHLFKSEGDTINLETVQNIEPMKKMAIPEPIFNMINGRESQKSKLDFQDFMVILKGIPNYCDKLRYASEIDHQIQKDLMGSDYEYTSLSNEGGFMPSLDSDTKALEIIMQAISKLETRLESSVYFGLDIAATGIYDHINRLYTVSQGKKKFTPEEMVEYLLKFAKDFPIIFFEDPLSADDYKHWVEFKHKVPNFIGVVGDDLFNGNMEKINQNRKEHWANAISIKPNQIGSVLDLLNVVITAQQQKLKIVFSHRSGETNDDFLADFSVAVGAEYFKSGAPRKGERVSKYNRLMKIEEELKILEKI</sequence>
<dbReference type="GO" id="GO:0006096">
    <property type="term" value="P:glycolytic process"/>
    <property type="evidence" value="ECO:0007669"/>
    <property type="project" value="UniProtKB-UniRule"/>
</dbReference>
<dbReference type="Proteomes" id="UP000034581">
    <property type="component" value="Unassembled WGS sequence"/>
</dbReference>
<evidence type="ECO:0000313" key="15">
    <source>
        <dbReference type="Proteomes" id="UP000034581"/>
    </source>
</evidence>
<organism evidence="14 15">
    <name type="scientific">candidate division CPR3 bacterium GW2011_GWF2_35_18</name>
    <dbReference type="NCBI Taxonomy" id="1618350"/>
    <lineage>
        <taxon>Bacteria</taxon>
        <taxon>Bacteria division CPR3</taxon>
    </lineage>
</organism>
<dbReference type="PANTHER" id="PTHR11902:SF1">
    <property type="entry name" value="ENOLASE"/>
    <property type="match status" value="1"/>
</dbReference>
<dbReference type="InterPro" id="IPR036849">
    <property type="entry name" value="Enolase-like_C_sf"/>
</dbReference>
<evidence type="ECO:0000256" key="5">
    <source>
        <dbReference type="ARBA" id="ARBA00022525"/>
    </source>
</evidence>
<keyword evidence="8 9" id="KW-0456">Lyase</keyword>
<dbReference type="Gene3D" id="3.30.390.10">
    <property type="entry name" value="Enolase-like, N-terminal domain"/>
    <property type="match status" value="1"/>
</dbReference>
<evidence type="ECO:0000256" key="2">
    <source>
        <dbReference type="ARBA" id="ARBA00009604"/>
    </source>
</evidence>
<comment type="pathway">
    <text evidence="1 9">Carbohydrate degradation; glycolysis; pyruvate from D-glyceraldehyde 3-phosphate: step 4/5.</text>
</comment>
<evidence type="ECO:0000256" key="9">
    <source>
        <dbReference type="HAMAP-Rule" id="MF_00318"/>
    </source>
</evidence>
<dbReference type="PANTHER" id="PTHR11902">
    <property type="entry name" value="ENOLASE"/>
    <property type="match status" value="1"/>
</dbReference>
<evidence type="ECO:0000256" key="10">
    <source>
        <dbReference type="PIRSR" id="PIRSR001400-1"/>
    </source>
</evidence>
<dbReference type="PIRSF" id="PIRSF001400">
    <property type="entry name" value="Enolase"/>
    <property type="match status" value="1"/>
</dbReference>
<feature type="domain" description="Enolase C-terminal TIM barrel" evidence="12">
    <location>
        <begin position="166"/>
        <end position="446"/>
    </location>
</feature>
<evidence type="ECO:0000259" key="12">
    <source>
        <dbReference type="SMART" id="SM01192"/>
    </source>
</evidence>
<feature type="binding site" evidence="9">
    <location>
        <position position="190"/>
    </location>
    <ligand>
        <name>(2R)-2-phosphoglycerate</name>
        <dbReference type="ChEBI" id="CHEBI:58289"/>
    </ligand>
</feature>
<protein>
    <recommendedName>
        <fullName evidence="4 9">Enolase</fullName>
        <ecNumber evidence="3 9">4.2.1.11</ecNumber>
    </recommendedName>
    <alternativeName>
        <fullName evidence="9">2-phospho-D-glycerate hydro-lyase</fullName>
    </alternativeName>
    <alternativeName>
        <fullName evidence="9">2-phosphoglycerate dehydratase</fullName>
    </alternativeName>
</protein>
<feature type="binding site" evidence="9 11">
    <location>
        <position position="270"/>
    </location>
    <ligand>
        <name>Mg(2+)</name>
        <dbReference type="ChEBI" id="CHEBI:18420"/>
    </ligand>
</feature>
<feature type="binding site" evidence="9 11">
    <location>
        <position position="342"/>
    </location>
    <ligand>
        <name>Mg(2+)</name>
        <dbReference type="ChEBI" id="CHEBI:18420"/>
    </ligand>
</feature>
<evidence type="ECO:0000256" key="7">
    <source>
        <dbReference type="ARBA" id="ARBA00023152"/>
    </source>
</evidence>
<dbReference type="AlphaFoldDB" id="A0A0G0C273"/>
<evidence type="ECO:0000256" key="3">
    <source>
        <dbReference type="ARBA" id="ARBA00012058"/>
    </source>
</evidence>
<dbReference type="SFLD" id="SFLDG00178">
    <property type="entry name" value="enolase"/>
    <property type="match status" value="1"/>
</dbReference>
<dbReference type="GO" id="GO:0000015">
    <property type="term" value="C:phosphopyruvate hydratase complex"/>
    <property type="evidence" value="ECO:0007669"/>
    <property type="project" value="InterPro"/>
</dbReference>
<dbReference type="SFLD" id="SFLDF00002">
    <property type="entry name" value="enolase"/>
    <property type="match status" value="1"/>
</dbReference>
<evidence type="ECO:0000256" key="6">
    <source>
        <dbReference type="ARBA" id="ARBA00022842"/>
    </source>
</evidence>
<reference evidence="14 15" key="1">
    <citation type="journal article" date="2015" name="Nature">
        <title>rRNA introns, odd ribosomes, and small enigmatic genomes across a large radiation of phyla.</title>
        <authorList>
            <person name="Brown C.T."/>
            <person name="Hug L.A."/>
            <person name="Thomas B.C."/>
            <person name="Sharon I."/>
            <person name="Castelle C.J."/>
            <person name="Singh A."/>
            <person name="Wilkins M.J."/>
            <person name="Williams K.H."/>
            <person name="Banfield J.F."/>
        </authorList>
    </citation>
    <scope>NUCLEOTIDE SEQUENCE [LARGE SCALE GENOMIC DNA]</scope>
</reference>
<comment type="similarity">
    <text evidence="2 9">Belongs to the enolase family.</text>
</comment>
<keyword evidence="9 11" id="KW-0479">Metal-binding</keyword>
<dbReference type="InterPro" id="IPR020811">
    <property type="entry name" value="Enolase_N"/>
</dbReference>
<feature type="binding site" evidence="9">
    <location>
        <position position="367"/>
    </location>
    <ligand>
        <name>(2R)-2-phosphoglycerate</name>
        <dbReference type="ChEBI" id="CHEBI:58289"/>
    </ligand>
</feature>
<dbReference type="GO" id="GO:0004634">
    <property type="term" value="F:phosphopyruvate hydratase activity"/>
    <property type="evidence" value="ECO:0007669"/>
    <property type="project" value="UniProtKB-UniRule"/>
</dbReference>
<feature type="active site" description="Proton donor" evidence="9 10">
    <location>
        <position position="233"/>
    </location>
</feature>
<dbReference type="Gene3D" id="3.20.20.120">
    <property type="entry name" value="Enolase-like C-terminal domain"/>
    <property type="match status" value="1"/>
</dbReference>
<feature type="active site" description="Proton acceptor" evidence="9 10">
    <location>
        <position position="367"/>
    </location>
</feature>
<accession>A0A0G0C273</accession>
<keyword evidence="6 9" id="KW-0460">Magnesium</keyword>
<proteinExistence type="inferred from homology"/>